<keyword evidence="5" id="KW-0411">Iron-sulfur</keyword>
<dbReference type="InterPro" id="IPR007197">
    <property type="entry name" value="rSAM"/>
</dbReference>
<dbReference type="PANTHER" id="PTHR43409">
    <property type="entry name" value="ANAEROBIC MAGNESIUM-PROTOPORPHYRIN IX MONOMETHYL ESTER CYCLASE-RELATED"/>
    <property type="match status" value="1"/>
</dbReference>
<name>X0Z0M2_9ZZZZ</name>
<dbReference type="Gene3D" id="3.80.30.20">
    <property type="entry name" value="tm_1862 like domain"/>
    <property type="match status" value="1"/>
</dbReference>
<dbReference type="InterPro" id="IPR023404">
    <property type="entry name" value="rSAM_horseshoe"/>
</dbReference>
<evidence type="ECO:0000256" key="1">
    <source>
        <dbReference type="ARBA" id="ARBA00001966"/>
    </source>
</evidence>
<dbReference type="PANTHER" id="PTHR43409:SF16">
    <property type="entry name" value="SLR0320 PROTEIN"/>
    <property type="match status" value="1"/>
</dbReference>
<dbReference type="GO" id="GO:0046872">
    <property type="term" value="F:metal ion binding"/>
    <property type="evidence" value="ECO:0007669"/>
    <property type="project" value="UniProtKB-KW"/>
</dbReference>
<keyword evidence="4" id="KW-0408">Iron</keyword>
<dbReference type="InterPro" id="IPR051198">
    <property type="entry name" value="BchE-like"/>
</dbReference>
<dbReference type="GO" id="GO:0005829">
    <property type="term" value="C:cytosol"/>
    <property type="evidence" value="ECO:0007669"/>
    <property type="project" value="TreeGrafter"/>
</dbReference>
<dbReference type="SUPFAM" id="SSF102114">
    <property type="entry name" value="Radical SAM enzymes"/>
    <property type="match status" value="1"/>
</dbReference>
<reference evidence="7" key="1">
    <citation type="journal article" date="2014" name="Front. Microbiol.">
        <title>High frequency of phylogenetically diverse reductive dehalogenase-homologous genes in deep subseafloor sedimentary metagenomes.</title>
        <authorList>
            <person name="Kawai M."/>
            <person name="Futagami T."/>
            <person name="Toyoda A."/>
            <person name="Takaki Y."/>
            <person name="Nishi S."/>
            <person name="Hori S."/>
            <person name="Arai W."/>
            <person name="Tsubouchi T."/>
            <person name="Morono Y."/>
            <person name="Uchiyama I."/>
            <person name="Ito T."/>
            <person name="Fujiyama A."/>
            <person name="Inagaki F."/>
            <person name="Takami H."/>
        </authorList>
    </citation>
    <scope>NUCLEOTIDE SEQUENCE</scope>
    <source>
        <strain evidence="7">Expedition CK06-06</strain>
    </source>
</reference>
<dbReference type="GO" id="GO:0051536">
    <property type="term" value="F:iron-sulfur cluster binding"/>
    <property type="evidence" value="ECO:0007669"/>
    <property type="project" value="UniProtKB-KW"/>
</dbReference>
<sequence length="177" mass="20402">LPNSYARTLCEKLISAKQNITWRCLLYPWKVDDDLVEKMATAGCKEVSMGFESGSEKILARLNKKFNPDDVRQISKKLKDHGIRRMGFLLLGGPGETKETVNESLEFSDSLNLEALKITIGIRIYPYTPLAKIAIKEGLIKADENLLFPRYYIVEDLEGWLRETVNAWRENRPHWIM</sequence>
<dbReference type="GO" id="GO:0003824">
    <property type="term" value="F:catalytic activity"/>
    <property type="evidence" value="ECO:0007669"/>
    <property type="project" value="InterPro"/>
</dbReference>
<dbReference type="InterPro" id="IPR006638">
    <property type="entry name" value="Elp3/MiaA/NifB-like_rSAM"/>
</dbReference>
<dbReference type="SMART" id="SM00729">
    <property type="entry name" value="Elp3"/>
    <property type="match status" value="1"/>
</dbReference>
<dbReference type="InterPro" id="IPR058240">
    <property type="entry name" value="rSAM_sf"/>
</dbReference>
<evidence type="ECO:0000256" key="3">
    <source>
        <dbReference type="ARBA" id="ARBA00022723"/>
    </source>
</evidence>
<evidence type="ECO:0000256" key="2">
    <source>
        <dbReference type="ARBA" id="ARBA00022691"/>
    </source>
</evidence>
<organism evidence="7">
    <name type="scientific">marine sediment metagenome</name>
    <dbReference type="NCBI Taxonomy" id="412755"/>
    <lineage>
        <taxon>unclassified sequences</taxon>
        <taxon>metagenomes</taxon>
        <taxon>ecological metagenomes</taxon>
    </lineage>
</organism>
<feature type="domain" description="Elp3/MiaA/NifB-like radical SAM core" evidence="6">
    <location>
        <begin position="2"/>
        <end position="153"/>
    </location>
</feature>
<keyword evidence="2" id="KW-0949">S-adenosyl-L-methionine</keyword>
<feature type="non-terminal residue" evidence="7">
    <location>
        <position position="1"/>
    </location>
</feature>
<comment type="caution">
    <text evidence="7">The sequence shown here is derived from an EMBL/GenBank/DDBJ whole genome shotgun (WGS) entry which is preliminary data.</text>
</comment>
<evidence type="ECO:0000259" key="6">
    <source>
        <dbReference type="SMART" id="SM00729"/>
    </source>
</evidence>
<dbReference type="Pfam" id="PF04055">
    <property type="entry name" value="Radical_SAM"/>
    <property type="match status" value="1"/>
</dbReference>
<evidence type="ECO:0000313" key="7">
    <source>
        <dbReference type="EMBL" id="GAG52212.1"/>
    </source>
</evidence>
<dbReference type="EMBL" id="BARS01056198">
    <property type="protein sequence ID" value="GAG52212.1"/>
    <property type="molecule type" value="Genomic_DNA"/>
</dbReference>
<evidence type="ECO:0000256" key="4">
    <source>
        <dbReference type="ARBA" id="ARBA00023004"/>
    </source>
</evidence>
<gene>
    <name evidence="7" type="ORF">S01H1_82833</name>
</gene>
<evidence type="ECO:0000256" key="5">
    <source>
        <dbReference type="ARBA" id="ARBA00023014"/>
    </source>
</evidence>
<comment type="cofactor">
    <cofactor evidence="1">
        <name>[4Fe-4S] cluster</name>
        <dbReference type="ChEBI" id="CHEBI:49883"/>
    </cofactor>
</comment>
<protein>
    <recommendedName>
        <fullName evidence="6">Elp3/MiaA/NifB-like radical SAM core domain-containing protein</fullName>
    </recommendedName>
</protein>
<keyword evidence="3" id="KW-0479">Metal-binding</keyword>
<proteinExistence type="predicted"/>
<accession>X0Z0M2</accession>
<dbReference type="AlphaFoldDB" id="X0Z0M2"/>